<dbReference type="HOGENOM" id="CLU_1819464_0_0_1"/>
<dbReference type="KEGG" id="ehx:EMIHUDRAFT_243885"/>
<organism evidence="2 3">
    <name type="scientific">Emiliania huxleyi (strain CCMP1516)</name>
    <dbReference type="NCBI Taxonomy" id="280463"/>
    <lineage>
        <taxon>Eukaryota</taxon>
        <taxon>Haptista</taxon>
        <taxon>Haptophyta</taxon>
        <taxon>Prymnesiophyceae</taxon>
        <taxon>Isochrysidales</taxon>
        <taxon>Noelaerhabdaceae</taxon>
        <taxon>Emiliania</taxon>
    </lineage>
</organism>
<dbReference type="Proteomes" id="UP000013827">
    <property type="component" value="Unassembled WGS sequence"/>
</dbReference>
<evidence type="ECO:0008006" key="4">
    <source>
        <dbReference type="Google" id="ProtNLM"/>
    </source>
</evidence>
<evidence type="ECO:0000313" key="2">
    <source>
        <dbReference type="EnsemblProtists" id="EOD17644"/>
    </source>
</evidence>
<dbReference type="PaxDb" id="2903-EOD17644"/>
<protein>
    <recommendedName>
        <fullName evidence="4">CHY-type domain-containing protein</fullName>
    </recommendedName>
</protein>
<accession>A0A0D3J2A9</accession>
<proteinExistence type="predicted"/>
<dbReference type="AlphaFoldDB" id="A0A0D3J2A9"/>
<dbReference type="EnsemblProtists" id="EOD17644">
    <property type="protein sequence ID" value="EOD17644"/>
    <property type="gene ID" value="EMIHUDRAFT_243885"/>
</dbReference>
<name>A0A0D3J2A9_EMIH1</name>
<dbReference type="RefSeq" id="XP_005770073.1">
    <property type="nucleotide sequence ID" value="XM_005770016.1"/>
</dbReference>
<feature type="region of interest" description="Disordered" evidence="1">
    <location>
        <begin position="75"/>
        <end position="100"/>
    </location>
</feature>
<keyword evidence="3" id="KW-1185">Reference proteome</keyword>
<reference evidence="2" key="2">
    <citation type="submission" date="2024-10" db="UniProtKB">
        <authorList>
            <consortium name="EnsemblProtists"/>
        </authorList>
    </citation>
    <scope>IDENTIFICATION</scope>
</reference>
<dbReference type="GeneID" id="17263791"/>
<feature type="compositionally biased region" description="Low complexity" evidence="1">
    <location>
        <begin position="80"/>
        <end position="90"/>
    </location>
</feature>
<reference evidence="3" key="1">
    <citation type="journal article" date="2013" name="Nature">
        <title>Pan genome of the phytoplankton Emiliania underpins its global distribution.</title>
        <authorList>
            <person name="Read B.A."/>
            <person name="Kegel J."/>
            <person name="Klute M.J."/>
            <person name="Kuo A."/>
            <person name="Lefebvre S.C."/>
            <person name="Maumus F."/>
            <person name="Mayer C."/>
            <person name="Miller J."/>
            <person name="Monier A."/>
            <person name="Salamov A."/>
            <person name="Young J."/>
            <person name="Aguilar M."/>
            <person name="Claverie J.M."/>
            <person name="Frickenhaus S."/>
            <person name="Gonzalez K."/>
            <person name="Herman E.K."/>
            <person name="Lin Y.C."/>
            <person name="Napier J."/>
            <person name="Ogata H."/>
            <person name="Sarno A.F."/>
            <person name="Shmutz J."/>
            <person name="Schroeder D."/>
            <person name="de Vargas C."/>
            <person name="Verret F."/>
            <person name="von Dassow P."/>
            <person name="Valentin K."/>
            <person name="Van de Peer Y."/>
            <person name="Wheeler G."/>
            <person name="Dacks J.B."/>
            <person name="Delwiche C.F."/>
            <person name="Dyhrman S.T."/>
            <person name="Glockner G."/>
            <person name="John U."/>
            <person name="Richards T."/>
            <person name="Worden A.Z."/>
            <person name="Zhang X."/>
            <person name="Grigoriev I.V."/>
            <person name="Allen A.E."/>
            <person name="Bidle K."/>
            <person name="Borodovsky M."/>
            <person name="Bowler C."/>
            <person name="Brownlee C."/>
            <person name="Cock J.M."/>
            <person name="Elias M."/>
            <person name="Gladyshev V.N."/>
            <person name="Groth M."/>
            <person name="Guda C."/>
            <person name="Hadaegh A."/>
            <person name="Iglesias-Rodriguez M.D."/>
            <person name="Jenkins J."/>
            <person name="Jones B.M."/>
            <person name="Lawson T."/>
            <person name="Leese F."/>
            <person name="Lindquist E."/>
            <person name="Lobanov A."/>
            <person name="Lomsadze A."/>
            <person name="Malik S.B."/>
            <person name="Marsh M.E."/>
            <person name="Mackinder L."/>
            <person name="Mock T."/>
            <person name="Mueller-Roeber B."/>
            <person name="Pagarete A."/>
            <person name="Parker M."/>
            <person name="Probert I."/>
            <person name="Quesneville H."/>
            <person name="Raines C."/>
            <person name="Rensing S.A."/>
            <person name="Riano-Pachon D.M."/>
            <person name="Richier S."/>
            <person name="Rokitta S."/>
            <person name="Shiraiwa Y."/>
            <person name="Soanes D.M."/>
            <person name="van der Giezen M."/>
            <person name="Wahlund T.M."/>
            <person name="Williams B."/>
            <person name="Wilson W."/>
            <person name="Wolfe G."/>
            <person name="Wurch L.L."/>
        </authorList>
    </citation>
    <scope>NUCLEOTIDE SEQUENCE</scope>
</reference>
<evidence type="ECO:0000313" key="3">
    <source>
        <dbReference type="Proteomes" id="UP000013827"/>
    </source>
</evidence>
<feature type="region of interest" description="Disordered" evidence="1">
    <location>
        <begin position="123"/>
        <end position="147"/>
    </location>
</feature>
<sequence>MLHFREVFETSCCNAYICAFCHADYVRRQDASEPSCAADAFIPVGLACPHCASTSTGDPLARRTQEDTARLHVDSPATKRALQAAASGGRAADEDQPFSPLRIGDGFAAMARKMSRLEDTGMSFSSGNVSTSFSESSESTVMRQTYR</sequence>
<evidence type="ECO:0000256" key="1">
    <source>
        <dbReference type="SAM" id="MobiDB-lite"/>
    </source>
</evidence>